<dbReference type="InterPro" id="IPR008630">
    <property type="entry name" value="Glyco_trans_34"/>
</dbReference>
<evidence type="ECO:0000256" key="6">
    <source>
        <dbReference type="SAM" id="Phobius"/>
    </source>
</evidence>
<dbReference type="Proteomes" id="UP001459277">
    <property type="component" value="Unassembled WGS sequence"/>
</dbReference>
<keyword evidence="6" id="KW-0472">Membrane</keyword>
<feature type="transmembrane region" description="Helical" evidence="6">
    <location>
        <begin position="56"/>
        <end position="78"/>
    </location>
</feature>
<accession>A0AAW2CV71</accession>
<evidence type="ECO:0000256" key="1">
    <source>
        <dbReference type="ARBA" id="ARBA00004323"/>
    </source>
</evidence>
<dbReference type="PANTHER" id="PTHR31311">
    <property type="entry name" value="XYLOGLUCAN 6-XYLOSYLTRANSFERASE 5-RELATED-RELATED"/>
    <property type="match status" value="1"/>
</dbReference>
<evidence type="ECO:0000256" key="2">
    <source>
        <dbReference type="ARBA" id="ARBA00022676"/>
    </source>
</evidence>
<dbReference type="GO" id="GO:0005802">
    <property type="term" value="C:trans-Golgi network"/>
    <property type="evidence" value="ECO:0007669"/>
    <property type="project" value="TreeGrafter"/>
</dbReference>
<keyword evidence="6" id="KW-0812">Transmembrane</keyword>
<reference evidence="7 8" key="1">
    <citation type="submission" date="2024-01" db="EMBL/GenBank/DDBJ databases">
        <title>A telomere-to-telomere, gap-free genome of sweet tea (Lithocarpus litseifolius).</title>
        <authorList>
            <person name="Zhou J."/>
        </authorList>
    </citation>
    <scope>NUCLEOTIDE SEQUENCE [LARGE SCALE GENOMIC DNA]</scope>
    <source>
        <strain evidence="7">Zhou-2022a</strain>
        <tissue evidence="7">Leaf</tissue>
    </source>
</reference>
<keyword evidence="4" id="KW-0735">Signal-anchor</keyword>
<evidence type="ECO:0000313" key="8">
    <source>
        <dbReference type="Proteomes" id="UP001459277"/>
    </source>
</evidence>
<protein>
    <submittedName>
        <fullName evidence="7">Uncharacterized protein</fullName>
    </submittedName>
</protein>
<comment type="subcellular location">
    <subcellularLocation>
        <location evidence="1">Golgi apparatus membrane</location>
        <topology evidence="1">Single-pass type II membrane protein</topology>
    </subcellularLocation>
</comment>
<keyword evidence="2" id="KW-0328">Glycosyltransferase</keyword>
<name>A0AAW2CV71_9ROSI</name>
<proteinExistence type="predicted"/>
<keyword evidence="5" id="KW-0333">Golgi apparatus</keyword>
<dbReference type="GO" id="GO:0009969">
    <property type="term" value="P:xyloglucan biosynthetic process"/>
    <property type="evidence" value="ECO:0007669"/>
    <property type="project" value="TreeGrafter"/>
</dbReference>
<comment type="caution">
    <text evidence="7">The sequence shown here is derived from an EMBL/GenBank/DDBJ whole genome shotgun (WGS) entry which is preliminary data.</text>
</comment>
<dbReference type="EMBL" id="JAZDWU010000005">
    <property type="protein sequence ID" value="KAL0001367.1"/>
    <property type="molecule type" value="Genomic_DNA"/>
</dbReference>
<evidence type="ECO:0000313" key="7">
    <source>
        <dbReference type="EMBL" id="KAL0001367.1"/>
    </source>
</evidence>
<gene>
    <name evidence="7" type="ORF">SO802_015148</name>
</gene>
<dbReference type="GO" id="GO:0033843">
    <property type="term" value="F:xyloglucan 6-xylosyltransferase activity"/>
    <property type="evidence" value="ECO:0007669"/>
    <property type="project" value="TreeGrafter"/>
</dbReference>
<dbReference type="GO" id="GO:0016758">
    <property type="term" value="F:hexosyltransferase activity"/>
    <property type="evidence" value="ECO:0007669"/>
    <property type="project" value="TreeGrafter"/>
</dbReference>
<evidence type="ECO:0000256" key="3">
    <source>
        <dbReference type="ARBA" id="ARBA00022679"/>
    </source>
</evidence>
<dbReference type="GO" id="GO:0035252">
    <property type="term" value="F:UDP-xylosyltransferase activity"/>
    <property type="evidence" value="ECO:0007669"/>
    <property type="project" value="TreeGrafter"/>
</dbReference>
<dbReference type="PANTHER" id="PTHR31311:SF5">
    <property type="entry name" value="XYLOGLUCAN 6-XYLOSYLTRANSFERASE 2"/>
    <property type="match status" value="1"/>
</dbReference>
<evidence type="ECO:0000256" key="4">
    <source>
        <dbReference type="ARBA" id="ARBA00022968"/>
    </source>
</evidence>
<keyword evidence="6" id="KW-1133">Transmembrane helix</keyword>
<keyword evidence="8" id="KW-1185">Reference proteome</keyword>
<dbReference type="GO" id="GO:0000139">
    <property type="term" value="C:Golgi membrane"/>
    <property type="evidence" value="ECO:0007669"/>
    <property type="project" value="UniProtKB-SubCell"/>
</dbReference>
<keyword evidence="3" id="KW-0808">Transferase</keyword>
<dbReference type="AlphaFoldDB" id="A0AAW2CV71"/>
<organism evidence="7 8">
    <name type="scientific">Lithocarpus litseifolius</name>
    <dbReference type="NCBI Taxonomy" id="425828"/>
    <lineage>
        <taxon>Eukaryota</taxon>
        <taxon>Viridiplantae</taxon>
        <taxon>Streptophyta</taxon>
        <taxon>Embryophyta</taxon>
        <taxon>Tracheophyta</taxon>
        <taxon>Spermatophyta</taxon>
        <taxon>Magnoliopsida</taxon>
        <taxon>eudicotyledons</taxon>
        <taxon>Gunneridae</taxon>
        <taxon>Pentapetalae</taxon>
        <taxon>rosids</taxon>
        <taxon>fabids</taxon>
        <taxon>Fagales</taxon>
        <taxon>Fagaceae</taxon>
        <taxon>Lithocarpus</taxon>
    </lineage>
</organism>
<dbReference type="GO" id="GO:0005768">
    <property type="term" value="C:endosome"/>
    <property type="evidence" value="ECO:0007669"/>
    <property type="project" value="TreeGrafter"/>
</dbReference>
<sequence>MQKKQDQKGGFCENLFPIPLSSTESSTGSTRRVKIKKIKMLERFLGPRRVRQIHRAARNGTVTFLCLFLTVVVLRGTIGAGKFGTPEQDFNELRDHLYSRGRCVEPHRVLEEAQPETESDNQSNNYATFDITKILHDDEPEEKAYPNKPYSLGPKISDWDEQRSEGLKNNPQFPNFIGPNKPRVLLVTGSSPKPCENPVGDHYLLKAIKMVGCGLGMRSVSWWLLGLVHVFALSFSDC</sequence>
<evidence type="ECO:0000256" key="5">
    <source>
        <dbReference type="ARBA" id="ARBA00023034"/>
    </source>
</evidence>